<feature type="domain" description="VWFA" evidence="2">
    <location>
        <begin position="273"/>
        <end position="465"/>
    </location>
</feature>
<dbReference type="PANTHER" id="PTHR24020:SF20">
    <property type="entry name" value="PH DOMAIN-CONTAINING PROTEIN"/>
    <property type="match status" value="1"/>
</dbReference>
<evidence type="ECO:0000313" key="3">
    <source>
        <dbReference type="Proteomes" id="UP000887575"/>
    </source>
</evidence>
<dbReference type="InterPro" id="IPR036465">
    <property type="entry name" value="vWFA_dom_sf"/>
</dbReference>
<keyword evidence="3" id="KW-1185">Reference proteome</keyword>
<dbReference type="SMART" id="SM00327">
    <property type="entry name" value="VWA"/>
    <property type="match status" value="1"/>
</dbReference>
<feature type="domain" description="VWFA" evidence="2">
    <location>
        <begin position="74"/>
        <end position="256"/>
    </location>
</feature>
<dbReference type="AlphaFoldDB" id="A0AAF3FJV3"/>
<name>A0AAF3FJV3_9BILA</name>
<dbReference type="Pfam" id="PF00092">
    <property type="entry name" value="VWA"/>
    <property type="match status" value="1"/>
</dbReference>
<dbReference type="InterPro" id="IPR050525">
    <property type="entry name" value="ECM_Assembly_Org"/>
</dbReference>
<feature type="region of interest" description="Disordered" evidence="1">
    <location>
        <begin position="493"/>
        <end position="514"/>
    </location>
</feature>
<dbReference type="InterPro" id="IPR002035">
    <property type="entry name" value="VWF_A"/>
</dbReference>
<dbReference type="SUPFAM" id="SSF53300">
    <property type="entry name" value="vWA-like"/>
    <property type="match status" value="2"/>
</dbReference>
<dbReference type="Proteomes" id="UP000887575">
    <property type="component" value="Unassembled WGS sequence"/>
</dbReference>
<evidence type="ECO:0000313" key="4">
    <source>
        <dbReference type="WBParaSite" id="MBELARI_LOCUS7387"/>
    </source>
</evidence>
<dbReference type="Gene3D" id="3.40.50.410">
    <property type="entry name" value="von Willebrand factor, type A domain"/>
    <property type="match status" value="2"/>
</dbReference>
<dbReference type="PANTHER" id="PTHR24020">
    <property type="entry name" value="COLLAGEN ALPHA"/>
    <property type="match status" value="1"/>
</dbReference>
<evidence type="ECO:0000259" key="2">
    <source>
        <dbReference type="PROSITE" id="PS50234"/>
    </source>
</evidence>
<accession>A0AAF3FJV3</accession>
<reference evidence="4" key="1">
    <citation type="submission" date="2024-02" db="UniProtKB">
        <authorList>
            <consortium name="WormBaseParasite"/>
        </authorList>
    </citation>
    <scope>IDENTIFICATION</scope>
</reference>
<feature type="compositionally biased region" description="Basic and acidic residues" evidence="1">
    <location>
        <begin position="498"/>
        <end position="514"/>
    </location>
</feature>
<sequence>MNEPQSAENILDFIRTIKSNSGDKSVNAQFDAAIDFILSTVSENGKRNSTSSFVIFFTKNQDNQPIQTVDVSADIVIVLDLANLGNDFKLVIDYFTNFAEKFTIGLFKAQIAGVYYSNKQEGEFYLSQCSNASCLSDQFKSWHNSNANDPSLLVDILDHINKNQLISKQGWRQSQTFVLVFSAETRATWDENRMIIAARELHDKNAYLLYIDMSNEKVKREQLTSFDDYLPIGSPKSLINGSEADQKIVQQVTSSYQKYRFPLPKNLTEVVADFVFVVDVSTGKILTQVKDLVGDLVDKMTINETGVQVAFIAYSNKGQLNGSTFDLNKYPDFESLSKAIQEIPDFPIESETNLGSALEYLNQEVLKESNGLRETLTFVTFFSANPNFTSPLQDYQEAYSALQKNTLLNLYAFNLAESDQADRLENALKLVVPLSTQVVQTTSVLPEASAINGNDGYFKYIIKNIHELHQPSGHHNYNRCLYYHSRTDYNSGSNNTWKEYDSSSRNNNESRTKH</sequence>
<protein>
    <recommendedName>
        <fullName evidence="2">VWFA domain-containing protein</fullName>
    </recommendedName>
</protein>
<dbReference type="WBParaSite" id="MBELARI_LOCUS7387">
    <property type="protein sequence ID" value="MBELARI_LOCUS7387"/>
    <property type="gene ID" value="MBELARI_LOCUS7387"/>
</dbReference>
<organism evidence="3 4">
    <name type="scientific">Mesorhabditis belari</name>
    <dbReference type="NCBI Taxonomy" id="2138241"/>
    <lineage>
        <taxon>Eukaryota</taxon>
        <taxon>Metazoa</taxon>
        <taxon>Ecdysozoa</taxon>
        <taxon>Nematoda</taxon>
        <taxon>Chromadorea</taxon>
        <taxon>Rhabditida</taxon>
        <taxon>Rhabditina</taxon>
        <taxon>Rhabditomorpha</taxon>
        <taxon>Rhabditoidea</taxon>
        <taxon>Rhabditidae</taxon>
        <taxon>Mesorhabditinae</taxon>
        <taxon>Mesorhabditis</taxon>
    </lineage>
</organism>
<evidence type="ECO:0000256" key="1">
    <source>
        <dbReference type="SAM" id="MobiDB-lite"/>
    </source>
</evidence>
<dbReference type="PROSITE" id="PS50234">
    <property type="entry name" value="VWFA"/>
    <property type="match status" value="2"/>
</dbReference>
<proteinExistence type="predicted"/>